<dbReference type="EMBL" id="NGJY01000004">
    <property type="protein sequence ID" value="RSU01949.1"/>
    <property type="molecule type" value="Genomic_DNA"/>
</dbReference>
<keyword evidence="2" id="KW-1185">Reference proteome</keyword>
<evidence type="ECO:0000313" key="1">
    <source>
        <dbReference type="EMBL" id="RSU01949.1"/>
    </source>
</evidence>
<evidence type="ECO:0000313" key="2">
    <source>
        <dbReference type="Proteomes" id="UP000287101"/>
    </source>
</evidence>
<reference evidence="1 2" key="1">
    <citation type="submission" date="2017-05" db="EMBL/GenBank/DDBJ databases">
        <title>Vagococcus spp. assemblies.</title>
        <authorList>
            <person name="Gulvik C.A."/>
        </authorList>
    </citation>
    <scope>NUCLEOTIDE SEQUENCE [LARGE SCALE GENOMIC DNA]</scope>
    <source>
        <strain evidence="1 2">CCUG 41755</strain>
    </source>
</reference>
<dbReference type="Proteomes" id="UP000287101">
    <property type="component" value="Unassembled WGS sequence"/>
</dbReference>
<proteinExistence type="predicted"/>
<organism evidence="1 2">
    <name type="scientific">Vagococcus fessus</name>
    <dbReference type="NCBI Taxonomy" id="120370"/>
    <lineage>
        <taxon>Bacteria</taxon>
        <taxon>Bacillati</taxon>
        <taxon>Bacillota</taxon>
        <taxon>Bacilli</taxon>
        <taxon>Lactobacillales</taxon>
        <taxon>Enterococcaceae</taxon>
        <taxon>Vagococcus</taxon>
    </lineage>
</organism>
<accession>A0A430A581</accession>
<protein>
    <submittedName>
        <fullName evidence="1">Uncharacterized protein</fullName>
    </submittedName>
</protein>
<dbReference type="RefSeq" id="WP_126832338.1">
    <property type="nucleotide sequence ID" value="NZ_CBCRYB010000005.1"/>
</dbReference>
<comment type="caution">
    <text evidence="1">The sequence shown here is derived from an EMBL/GenBank/DDBJ whole genome shotgun (WGS) entry which is preliminary data.</text>
</comment>
<dbReference type="AlphaFoldDB" id="A0A430A581"/>
<sequence length="137" mass="15762">MKKYKMRIKDDEAEYNWYGFDGRHTTNVGFIWLCDSTDYDYDHGLSKSCAKNFTMEEIEKMPYGFVNQYDIIEVKEQLYTVDLGGNSGLVKSIDGSLCLCISYNCFDMKDKALTQSEIEKSKHSVLMAIAEKVDEGE</sequence>
<gene>
    <name evidence="1" type="ORF">CBF31_09280</name>
</gene>
<name>A0A430A581_9ENTE</name>